<proteinExistence type="predicted"/>
<evidence type="ECO:0000259" key="2">
    <source>
        <dbReference type="PROSITE" id="PS50104"/>
    </source>
</evidence>
<sequence>MDLQSPFFSTHSFNFDHVLKYDVFISFRGQDTRYGFTGNLYNALCHKGIHAFIDDEELQGGDEITPSLLSAIQESRIAIIVLSPNYASSSFCLDELVHILNCIKGNNRLVLPVFFEVDPSDVRHQRNSFGEAMAKHEKRFKDDMNKVQKWKEALHQVANLSGYHFKHGDGYEHMFIGNIVENISKRIRRHGALPVADHLVGLESAVSAVASLLDVESNAGVHMVGIYGIGGIGKTTLAVVVFNLIADNFEGACFLENVRENSNKHGLVHLQSILLCKTLGKEGIQIAGVREGASQIRHRLHKKKVLLVLDDVDEYEQLTAIAEKPDWFGPGSRIIITTRDKHLLTFHGVERTYEVRGLNKEESLDLLVWKAFRKDIDDPSAPKYLPNSLRVLEWWGYPSKDLPYDFQPKELSILKFPHSLCMTPMLNSLTKELVSLNVLNFDYSYSLKEIPDVSSLQSLQELSFKECSNLIEVHNSVGFLPRLKILNAYGCRKLRSFPTTNTLPLLEDLRLCFCSSLENFPEIPKEMKHLQVLYLHATGIKDLPCSFRNLSGLEYLKMAWNEMCEMPSVIGMMPQLTRCEIVGGGNEGRVSAKQEKGLHGILTLSLPSSDMEYLQLTDSNLSDEFFQLAVEWFPKVEHLREIRGIPPCLRHFSAVDCKSLSSRGTNLLLNQEVHQNGGTRFAMPAERIPRWFEGRNRGASISFWFHGNCFPSRALCFAILLKEKLPSSIKLIPIVTINGNYVSRGTPLEMDQFCIFDLRMTDCSVTYDESLHFEYEWNLVEVSYEARDYCTNREIPSESIAKEIGMHVSKQESSIMQDIRFTDPYAMAELIIMMMMLSMVLPNHKKQPLLLETCIGLWTLLCLTHTLCMSYDCDDWED</sequence>
<dbReference type="Pfam" id="PF23286">
    <property type="entry name" value="LRR_13"/>
    <property type="match status" value="1"/>
</dbReference>
<dbReference type="Gene3D" id="3.80.10.10">
    <property type="entry name" value="Ribonuclease Inhibitor"/>
    <property type="match status" value="1"/>
</dbReference>
<keyword evidence="4" id="KW-1185">Reference proteome</keyword>
<dbReference type="SUPFAM" id="SSF52058">
    <property type="entry name" value="L domain-like"/>
    <property type="match status" value="1"/>
</dbReference>
<dbReference type="Pfam" id="PF00931">
    <property type="entry name" value="NB-ARC"/>
    <property type="match status" value="1"/>
</dbReference>
<organism evidence="3 4">
    <name type="scientific">Stylosanthes scabra</name>
    <dbReference type="NCBI Taxonomy" id="79078"/>
    <lineage>
        <taxon>Eukaryota</taxon>
        <taxon>Viridiplantae</taxon>
        <taxon>Streptophyta</taxon>
        <taxon>Embryophyta</taxon>
        <taxon>Tracheophyta</taxon>
        <taxon>Spermatophyta</taxon>
        <taxon>Magnoliopsida</taxon>
        <taxon>eudicotyledons</taxon>
        <taxon>Gunneridae</taxon>
        <taxon>Pentapetalae</taxon>
        <taxon>rosids</taxon>
        <taxon>fabids</taxon>
        <taxon>Fabales</taxon>
        <taxon>Fabaceae</taxon>
        <taxon>Papilionoideae</taxon>
        <taxon>50 kb inversion clade</taxon>
        <taxon>dalbergioids sensu lato</taxon>
        <taxon>Dalbergieae</taxon>
        <taxon>Pterocarpus clade</taxon>
        <taxon>Stylosanthes</taxon>
    </lineage>
</organism>
<comment type="caution">
    <text evidence="3">The sequence shown here is derived from an EMBL/GenBank/DDBJ whole genome shotgun (WGS) entry which is preliminary data.</text>
</comment>
<evidence type="ECO:0000313" key="4">
    <source>
        <dbReference type="Proteomes" id="UP001341840"/>
    </source>
</evidence>
<dbReference type="InterPro" id="IPR027417">
    <property type="entry name" value="P-loop_NTPase"/>
</dbReference>
<dbReference type="Gene3D" id="3.40.50.300">
    <property type="entry name" value="P-loop containing nucleotide triphosphate hydrolases"/>
    <property type="match status" value="1"/>
</dbReference>
<dbReference type="InterPro" id="IPR002182">
    <property type="entry name" value="NB-ARC"/>
</dbReference>
<dbReference type="Gene3D" id="3.40.50.10140">
    <property type="entry name" value="Toll/interleukin-1 receptor homology (TIR) domain"/>
    <property type="match status" value="1"/>
</dbReference>
<protein>
    <recommendedName>
        <fullName evidence="2">TIR domain-containing protein</fullName>
    </recommendedName>
</protein>
<dbReference type="InterPro" id="IPR000157">
    <property type="entry name" value="TIR_dom"/>
</dbReference>
<gene>
    <name evidence="3" type="ORF">PIB30_043089</name>
</gene>
<dbReference type="PANTHER" id="PTHR11017">
    <property type="entry name" value="LEUCINE-RICH REPEAT-CONTAINING PROTEIN"/>
    <property type="match status" value="1"/>
</dbReference>
<dbReference type="InterPro" id="IPR058546">
    <property type="entry name" value="RPS4B/Roq1-like_LRR"/>
</dbReference>
<dbReference type="Proteomes" id="UP001341840">
    <property type="component" value="Unassembled WGS sequence"/>
</dbReference>
<dbReference type="SMART" id="SM00255">
    <property type="entry name" value="TIR"/>
    <property type="match status" value="1"/>
</dbReference>
<evidence type="ECO:0000256" key="1">
    <source>
        <dbReference type="ARBA" id="ARBA00022821"/>
    </source>
</evidence>
<dbReference type="EMBL" id="JASCZI010090870">
    <property type="protein sequence ID" value="MED6147321.1"/>
    <property type="molecule type" value="Genomic_DNA"/>
</dbReference>
<dbReference type="PROSITE" id="PS50104">
    <property type="entry name" value="TIR"/>
    <property type="match status" value="1"/>
</dbReference>
<dbReference type="SUPFAM" id="SSF52200">
    <property type="entry name" value="Toll/Interleukin receptor TIR domain"/>
    <property type="match status" value="1"/>
</dbReference>
<dbReference type="SUPFAM" id="SSF52540">
    <property type="entry name" value="P-loop containing nucleoside triphosphate hydrolases"/>
    <property type="match status" value="1"/>
</dbReference>
<dbReference type="PANTHER" id="PTHR11017:SF431">
    <property type="entry name" value="ADP-RIBOSYL CYCLASE_CYCLIC ADP-RIBOSE HYDROLASE"/>
    <property type="match status" value="1"/>
</dbReference>
<evidence type="ECO:0000313" key="3">
    <source>
        <dbReference type="EMBL" id="MED6147321.1"/>
    </source>
</evidence>
<keyword evidence="1" id="KW-0611">Plant defense</keyword>
<dbReference type="InterPro" id="IPR035897">
    <property type="entry name" value="Toll_tir_struct_dom_sf"/>
</dbReference>
<dbReference type="InterPro" id="IPR032675">
    <property type="entry name" value="LRR_dom_sf"/>
</dbReference>
<dbReference type="InterPro" id="IPR044974">
    <property type="entry name" value="Disease_R_plants"/>
</dbReference>
<dbReference type="Pfam" id="PF01582">
    <property type="entry name" value="TIR"/>
    <property type="match status" value="1"/>
</dbReference>
<feature type="domain" description="TIR" evidence="2">
    <location>
        <begin position="19"/>
        <end position="187"/>
    </location>
</feature>
<reference evidence="3 4" key="1">
    <citation type="journal article" date="2023" name="Plants (Basel)">
        <title>Bridging the Gap: Combining Genomics and Transcriptomics Approaches to Understand Stylosanthes scabra, an Orphan Legume from the Brazilian Caatinga.</title>
        <authorList>
            <person name="Ferreira-Neto J.R.C."/>
            <person name="da Silva M.D."/>
            <person name="Binneck E."/>
            <person name="de Melo N.F."/>
            <person name="da Silva R.H."/>
            <person name="de Melo A.L.T.M."/>
            <person name="Pandolfi V."/>
            <person name="Bustamante F.O."/>
            <person name="Brasileiro-Vidal A.C."/>
            <person name="Benko-Iseppon A.M."/>
        </authorList>
    </citation>
    <scope>NUCLEOTIDE SEQUENCE [LARGE SCALE GENOMIC DNA]</scope>
    <source>
        <tissue evidence="3">Leaves</tissue>
    </source>
</reference>
<name>A0ABU6TF14_9FABA</name>
<dbReference type="PRINTS" id="PR00364">
    <property type="entry name" value="DISEASERSIST"/>
</dbReference>
<accession>A0ABU6TF14</accession>